<accession>A0A0F9L5W0</accession>
<proteinExistence type="predicted"/>
<protein>
    <submittedName>
        <fullName evidence="1">Uncharacterized protein</fullName>
    </submittedName>
</protein>
<feature type="non-terminal residue" evidence="1">
    <location>
        <position position="1"/>
    </location>
</feature>
<name>A0A0F9L5W0_9ZZZZ</name>
<comment type="caution">
    <text evidence="1">The sequence shown here is derived from an EMBL/GenBank/DDBJ whole genome shotgun (WGS) entry which is preliminary data.</text>
</comment>
<gene>
    <name evidence="1" type="ORF">LCGC14_1552840</name>
</gene>
<dbReference type="AlphaFoldDB" id="A0A0F9L5W0"/>
<organism evidence="1">
    <name type="scientific">marine sediment metagenome</name>
    <dbReference type="NCBI Taxonomy" id="412755"/>
    <lineage>
        <taxon>unclassified sequences</taxon>
        <taxon>metagenomes</taxon>
        <taxon>ecological metagenomes</taxon>
    </lineage>
</organism>
<evidence type="ECO:0000313" key="1">
    <source>
        <dbReference type="EMBL" id="KKM55204.1"/>
    </source>
</evidence>
<dbReference type="EMBL" id="LAZR01011891">
    <property type="protein sequence ID" value="KKM55204.1"/>
    <property type="molecule type" value="Genomic_DNA"/>
</dbReference>
<sequence>LRIVLALLIALAGVNVARADGFSAVAPLSMIPIPSTPDISIIGTATTEYVFDLVQGPVDWVGIKNDCANSIWFSLTPGEYSDARQFSLRLEPTESFAAPMRLSSIAASGDGANTCTFTLQLGKWFR</sequence>
<reference evidence="1" key="1">
    <citation type="journal article" date="2015" name="Nature">
        <title>Complex archaea that bridge the gap between prokaryotes and eukaryotes.</title>
        <authorList>
            <person name="Spang A."/>
            <person name="Saw J.H."/>
            <person name="Jorgensen S.L."/>
            <person name="Zaremba-Niedzwiedzka K."/>
            <person name="Martijn J."/>
            <person name="Lind A.E."/>
            <person name="van Eijk R."/>
            <person name="Schleper C."/>
            <person name="Guy L."/>
            <person name="Ettema T.J."/>
        </authorList>
    </citation>
    <scope>NUCLEOTIDE SEQUENCE</scope>
</reference>